<dbReference type="InterPro" id="IPR023298">
    <property type="entry name" value="ATPase_P-typ_TM_dom_sf"/>
</dbReference>
<evidence type="ECO:0000256" key="2">
    <source>
        <dbReference type="ARBA" id="ARBA00022553"/>
    </source>
</evidence>
<keyword evidence="12" id="KW-1185">Reference proteome</keyword>
<dbReference type="EMBL" id="JAEFCI010005582">
    <property type="protein sequence ID" value="KAG5460206.1"/>
    <property type="molecule type" value="Genomic_DNA"/>
</dbReference>
<sequence>MGVGVRLIIVRALDLITIVVPPALPATMSIGTGFAISRLRKANIFCISPPRVNICGKLNAMCFDKTGTLTEEGLDVLGIRFADPGTHQLSPLVRKAAELPQDAPADDRPPLMLHAITTCHSLKHVNGELIGDPLDFKMFEFTGWVLEESSVNVASAASPTSLLQAPPLLPWATSPSGLTPPGRLPPSSVVVHPPQDPAASGPARVCVADVSLVDSPLELAIVRVYEFVSKLRRMAVVSRSTRAGGFEVFVKGAPEVMGDICLPESCAWPRQLASWLGIFGGQSKPRRSAVGIDACHNPSGTNRTVPSDYQETLLHYTHHGYRVIACAGKAIRNADWSAVHKMKRDDVESGLTFLGFVIFENKLKPGTAAAVSTLRTARIRQIM</sequence>
<feature type="non-terminal residue" evidence="11">
    <location>
        <position position="383"/>
    </location>
</feature>
<dbReference type="GO" id="GO:0046872">
    <property type="term" value="F:metal ion binding"/>
    <property type="evidence" value="ECO:0007669"/>
    <property type="project" value="UniProtKB-KW"/>
</dbReference>
<dbReference type="SUPFAM" id="SSF81660">
    <property type="entry name" value="Metal cation-transporting ATPase, ATP-binding domain N"/>
    <property type="match status" value="1"/>
</dbReference>
<keyword evidence="10" id="KW-0472">Membrane</keyword>
<proteinExistence type="predicted"/>
<dbReference type="InterPro" id="IPR018303">
    <property type="entry name" value="ATPase_P-typ_P_site"/>
</dbReference>
<organism evidence="11 12">
    <name type="scientific">Olpidium bornovanus</name>
    <dbReference type="NCBI Taxonomy" id="278681"/>
    <lineage>
        <taxon>Eukaryota</taxon>
        <taxon>Fungi</taxon>
        <taxon>Fungi incertae sedis</taxon>
        <taxon>Olpidiomycota</taxon>
        <taxon>Olpidiomycotina</taxon>
        <taxon>Olpidiomycetes</taxon>
        <taxon>Olpidiales</taxon>
        <taxon>Olpidiaceae</taxon>
        <taxon>Olpidium</taxon>
    </lineage>
</organism>
<evidence type="ECO:0000256" key="9">
    <source>
        <dbReference type="ARBA" id="ARBA00022989"/>
    </source>
</evidence>
<dbReference type="PROSITE" id="PS00154">
    <property type="entry name" value="ATPASE_E1_E2"/>
    <property type="match status" value="1"/>
</dbReference>
<dbReference type="Proteomes" id="UP000673691">
    <property type="component" value="Unassembled WGS sequence"/>
</dbReference>
<dbReference type="Gene3D" id="3.40.1110.10">
    <property type="entry name" value="Calcium-transporting ATPase, cytoplasmic domain N"/>
    <property type="match status" value="2"/>
</dbReference>
<dbReference type="SUPFAM" id="SSF56784">
    <property type="entry name" value="HAD-like"/>
    <property type="match status" value="1"/>
</dbReference>
<gene>
    <name evidence="11" type="ORF">BJ554DRAFT_7772</name>
</gene>
<evidence type="ECO:0000313" key="11">
    <source>
        <dbReference type="EMBL" id="KAG5460206.1"/>
    </source>
</evidence>
<evidence type="ECO:0000256" key="4">
    <source>
        <dbReference type="ARBA" id="ARBA00022723"/>
    </source>
</evidence>
<dbReference type="GO" id="GO:0140358">
    <property type="term" value="F:P-type transmembrane transporter activity"/>
    <property type="evidence" value="ECO:0007669"/>
    <property type="project" value="InterPro"/>
</dbReference>
<comment type="caution">
    <text evidence="11">The sequence shown here is derived from an EMBL/GenBank/DDBJ whole genome shotgun (WGS) entry which is preliminary data.</text>
</comment>
<dbReference type="InterPro" id="IPR023299">
    <property type="entry name" value="ATPase_P-typ_cyto_dom_N"/>
</dbReference>
<dbReference type="Gene3D" id="3.40.50.1000">
    <property type="entry name" value="HAD superfamily/HAD-like"/>
    <property type="match status" value="1"/>
</dbReference>
<reference evidence="11 12" key="1">
    <citation type="journal article" name="Sci. Rep.">
        <title>Genome-scale phylogenetic analyses confirm Olpidium as the closest living zoosporic fungus to the non-flagellated, terrestrial fungi.</title>
        <authorList>
            <person name="Chang Y."/>
            <person name="Rochon D."/>
            <person name="Sekimoto S."/>
            <person name="Wang Y."/>
            <person name="Chovatia M."/>
            <person name="Sandor L."/>
            <person name="Salamov A."/>
            <person name="Grigoriev I.V."/>
            <person name="Stajich J.E."/>
            <person name="Spatafora J.W."/>
        </authorList>
    </citation>
    <scope>NUCLEOTIDE SEQUENCE [LARGE SCALE GENOMIC DNA]</scope>
    <source>
        <strain evidence="11">S191</strain>
    </source>
</reference>
<evidence type="ECO:0000256" key="5">
    <source>
        <dbReference type="ARBA" id="ARBA00022741"/>
    </source>
</evidence>
<dbReference type="PANTHER" id="PTHR45630:SF8">
    <property type="entry name" value="CATION-TRANSPORTING ATPASE"/>
    <property type="match status" value="1"/>
</dbReference>
<keyword evidence="3" id="KW-0812">Transmembrane</keyword>
<keyword evidence="2" id="KW-0597">Phosphoprotein</keyword>
<evidence type="ECO:0000256" key="3">
    <source>
        <dbReference type="ARBA" id="ARBA00022692"/>
    </source>
</evidence>
<dbReference type="PANTHER" id="PTHR45630">
    <property type="entry name" value="CATION-TRANSPORTING ATPASE-RELATED"/>
    <property type="match status" value="1"/>
</dbReference>
<keyword evidence="8" id="KW-1278">Translocase</keyword>
<dbReference type="GO" id="GO:0016020">
    <property type="term" value="C:membrane"/>
    <property type="evidence" value="ECO:0007669"/>
    <property type="project" value="UniProtKB-SubCell"/>
</dbReference>
<keyword evidence="7" id="KW-0460">Magnesium</keyword>
<keyword evidence="6" id="KW-0067">ATP-binding</keyword>
<accession>A0A8H8DJ71</accession>
<dbReference type="InterPro" id="IPR023214">
    <property type="entry name" value="HAD_sf"/>
</dbReference>
<dbReference type="InterPro" id="IPR036412">
    <property type="entry name" value="HAD-like_sf"/>
</dbReference>
<keyword evidence="4" id="KW-0479">Metal-binding</keyword>
<name>A0A8H8DJ71_9FUNG</name>
<evidence type="ECO:0000313" key="12">
    <source>
        <dbReference type="Proteomes" id="UP000673691"/>
    </source>
</evidence>
<protein>
    <submittedName>
        <fullName evidence="11">Uncharacterized protein</fullName>
    </submittedName>
</protein>
<dbReference type="InterPro" id="IPR006544">
    <property type="entry name" value="P-type_TPase_V"/>
</dbReference>
<comment type="subcellular location">
    <subcellularLocation>
        <location evidence="1">Membrane</location>
        <topology evidence="1">Multi-pass membrane protein</topology>
    </subcellularLocation>
</comment>
<keyword evidence="5" id="KW-0547">Nucleotide-binding</keyword>
<evidence type="ECO:0000256" key="7">
    <source>
        <dbReference type="ARBA" id="ARBA00022842"/>
    </source>
</evidence>
<dbReference type="GO" id="GO:0006874">
    <property type="term" value="P:intracellular calcium ion homeostasis"/>
    <property type="evidence" value="ECO:0007669"/>
    <property type="project" value="TreeGrafter"/>
</dbReference>
<evidence type="ECO:0000256" key="8">
    <source>
        <dbReference type="ARBA" id="ARBA00022967"/>
    </source>
</evidence>
<evidence type="ECO:0000256" key="10">
    <source>
        <dbReference type="ARBA" id="ARBA00023136"/>
    </source>
</evidence>
<dbReference type="OrthoDB" id="48943at2759"/>
<dbReference type="GO" id="GO:0005524">
    <property type="term" value="F:ATP binding"/>
    <property type="evidence" value="ECO:0007669"/>
    <property type="project" value="UniProtKB-KW"/>
</dbReference>
<dbReference type="GO" id="GO:0019829">
    <property type="term" value="F:ATPase-coupled monoatomic cation transmembrane transporter activity"/>
    <property type="evidence" value="ECO:0007669"/>
    <property type="project" value="TreeGrafter"/>
</dbReference>
<keyword evidence="9" id="KW-1133">Transmembrane helix</keyword>
<dbReference type="Gene3D" id="1.20.1110.10">
    <property type="entry name" value="Calcium-transporting ATPase, transmembrane domain"/>
    <property type="match status" value="1"/>
</dbReference>
<dbReference type="AlphaFoldDB" id="A0A8H8DJ71"/>
<evidence type="ECO:0000256" key="6">
    <source>
        <dbReference type="ARBA" id="ARBA00022840"/>
    </source>
</evidence>
<dbReference type="SUPFAM" id="SSF81665">
    <property type="entry name" value="Calcium ATPase, transmembrane domain M"/>
    <property type="match status" value="1"/>
</dbReference>
<evidence type="ECO:0000256" key="1">
    <source>
        <dbReference type="ARBA" id="ARBA00004141"/>
    </source>
</evidence>